<protein>
    <recommendedName>
        <fullName evidence="4">DUF3006 domain-containing protein</fullName>
    </recommendedName>
</protein>
<dbReference type="RefSeq" id="WP_084050741.1">
    <property type="nucleotide sequence ID" value="NZ_FWWU01000009.1"/>
</dbReference>
<evidence type="ECO:0008006" key="4">
    <source>
        <dbReference type="Google" id="ProtNLM"/>
    </source>
</evidence>
<dbReference type="STRING" id="695939.SAMN00790413_00229"/>
<evidence type="ECO:0000313" key="2">
    <source>
        <dbReference type="EMBL" id="SMB88987.1"/>
    </source>
</evidence>
<proteinExistence type="predicted"/>
<reference evidence="2 3" key="1">
    <citation type="submission" date="2017-04" db="EMBL/GenBank/DDBJ databases">
        <authorList>
            <person name="Afonso C.L."/>
            <person name="Miller P.J."/>
            <person name="Scott M.A."/>
            <person name="Spackman E."/>
            <person name="Goraichik I."/>
            <person name="Dimitrov K.M."/>
            <person name="Suarez D.L."/>
            <person name="Swayne D.E."/>
        </authorList>
    </citation>
    <scope>NUCLEOTIDE SEQUENCE [LARGE SCALE GENOMIC DNA]</scope>
    <source>
        <strain evidence="2 3">KR-140</strain>
    </source>
</reference>
<dbReference type="InterPro" id="IPR021377">
    <property type="entry name" value="DUF3006"/>
</dbReference>
<dbReference type="EMBL" id="FWWU01000009">
    <property type="protein sequence ID" value="SMB88987.1"/>
    <property type="molecule type" value="Genomic_DNA"/>
</dbReference>
<sequence length="101" mass="10875">MKDNGGGTQGGRQERWTVDGLEDTPRGPVARLEREDGSTFDLPRQALPPGVREGDLLGVEDGPDGAVVRVLEAETRARREEAQRRLDVLNAAAVGDGEINL</sequence>
<dbReference type="Pfam" id="PF11213">
    <property type="entry name" value="DUF3006"/>
    <property type="match status" value="1"/>
</dbReference>
<accession>A0A1W1V6E7</accession>
<organism evidence="2 3">
    <name type="scientific">Deinococcus hopiensis KR-140</name>
    <dbReference type="NCBI Taxonomy" id="695939"/>
    <lineage>
        <taxon>Bacteria</taxon>
        <taxon>Thermotogati</taxon>
        <taxon>Deinococcota</taxon>
        <taxon>Deinococci</taxon>
        <taxon>Deinococcales</taxon>
        <taxon>Deinococcaceae</taxon>
        <taxon>Deinococcus</taxon>
    </lineage>
</organism>
<dbReference type="Proteomes" id="UP000192582">
    <property type="component" value="Unassembled WGS sequence"/>
</dbReference>
<keyword evidence="3" id="KW-1185">Reference proteome</keyword>
<dbReference type="AlphaFoldDB" id="A0A1W1V6E7"/>
<gene>
    <name evidence="2" type="ORF">SAMN00790413_00229</name>
</gene>
<feature type="region of interest" description="Disordered" evidence="1">
    <location>
        <begin position="1"/>
        <end position="49"/>
    </location>
</feature>
<evidence type="ECO:0000256" key="1">
    <source>
        <dbReference type="SAM" id="MobiDB-lite"/>
    </source>
</evidence>
<name>A0A1W1V6E7_9DEIO</name>
<feature type="compositionally biased region" description="Gly residues" evidence="1">
    <location>
        <begin position="1"/>
        <end position="10"/>
    </location>
</feature>
<evidence type="ECO:0000313" key="3">
    <source>
        <dbReference type="Proteomes" id="UP000192582"/>
    </source>
</evidence>